<dbReference type="AlphaFoldDB" id="A0A081G193"/>
<evidence type="ECO:0000313" key="4">
    <source>
        <dbReference type="Proteomes" id="UP000028252"/>
    </source>
</evidence>
<dbReference type="PRINTS" id="PR01438">
    <property type="entry name" value="UNVRSLSTRESS"/>
</dbReference>
<dbReference type="CDD" id="cd00293">
    <property type="entry name" value="USP-like"/>
    <property type="match status" value="1"/>
</dbReference>
<dbReference type="InterPro" id="IPR006016">
    <property type="entry name" value="UspA"/>
</dbReference>
<keyword evidence="4" id="KW-1185">Reference proteome</keyword>
<dbReference type="STRING" id="1232683.ADIMK_1001"/>
<organism evidence="3 4">
    <name type="scientific">Marinobacterium lacunae</name>
    <dbReference type="NCBI Taxonomy" id="1232683"/>
    <lineage>
        <taxon>Bacteria</taxon>
        <taxon>Pseudomonadati</taxon>
        <taxon>Pseudomonadota</taxon>
        <taxon>Gammaproteobacteria</taxon>
        <taxon>Oceanospirillales</taxon>
        <taxon>Oceanospirillaceae</taxon>
        <taxon>Marinobacterium</taxon>
    </lineage>
</organism>
<dbReference type="Pfam" id="PF00582">
    <property type="entry name" value="Usp"/>
    <property type="match status" value="1"/>
</dbReference>
<dbReference type="eggNOG" id="COG0589">
    <property type="taxonomic scope" value="Bacteria"/>
</dbReference>
<sequence length="143" mass="15678">MYKTILVPVDLAEEGFCDEVVRHALEVLAPKGKLILLTVVAGYQMPLVGSYFPPGTFDKAIKEVHQQLKAFVEQKLPIDPEDCTLEVKEGKPADLILSEAKRLKADLIVMASHKRSRLERSVLGSVATKVVGRSTTPVLVIKG</sequence>
<accession>A0A081G193</accession>
<dbReference type="PANTHER" id="PTHR46268">
    <property type="entry name" value="STRESS RESPONSE PROTEIN NHAX"/>
    <property type="match status" value="1"/>
</dbReference>
<dbReference type="RefSeq" id="WP_036184539.1">
    <property type="nucleotide sequence ID" value="NZ_JMQN01000015.1"/>
</dbReference>
<dbReference type="SUPFAM" id="SSF52402">
    <property type="entry name" value="Adenine nucleotide alpha hydrolases-like"/>
    <property type="match status" value="1"/>
</dbReference>
<dbReference type="OrthoDB" id="9792500at2"/>
<feature type="domain" description="UspA" evidence="2">
    <location>
        <begin position="1"/>
        <end position="142"/>
    </location>
</feature>
<evidence type="ECO:0000259" key="2">
    <source>
        <dbReference type="Pfam" id="PF00582"/>
    </source>
</evidence>
<comment type="caution">
    <text evidence="3">The sequence shown here is derived from an EMBL/GenBank/DDBJ whole genome shotgun (WGS) entry which is preliminary data.</text>
</comment>
<reference evidence="3 4" key="1">
    <citation type="submission" date="2014-04" db="EMBL/GenBank/DDBJ databases">
        <title>Marinobacterium kochiensis sp. nov., isolated from sediment sample collected from Kochi backwaters in Kerala, India.</title>
        <authorList>
            <person name="Singh A."/>
            <person name="Pinnaka A.K."/>
        </authorList>
    </citation>
    <scope>NUCLEOTIDE SEQUENCE [LARGE SCALE GENOMIC DNA]</scope>
    <source>
        <strain evidence="3 4">AK27</strain>
    </source>
</reference>
<evidence type="ECO:0000256" key="1">
    <source>
        <dbReference type="ARBA" id="ARBA00008791"/>
    </source>
</evidence>
<dbReference type="PANTHER" id="PTHR46268:SF6">
    <property type="entry name" value="UNIVERSAL STRESS PROTEIN UP12"/>
    <property type="match status" value="1"/>
</dbReference>
<dbReference type="PATRIC" id="fig|1232683.4.peg.991"/>
<evidence type="ECO:0000313" key="3">
    <source>
        <dbReference type="EMBL" id="KEA64548.1"/>
    </source>
</evidence>
<name>A0A081G193_9GAMM</name>
<dbReference type="Proteomes" id="UP000028252">
    <property type="component" value="Unassembled WGS sequence"/>
</dbReference>
<protein>
    <submittedName>
        <fullName evidence="3">Universal stress protein family 3</fullName>
    </submittedName>
</protein>
<dbReference type="Gene3D" id="3.40.50.620">
    <property type="entry name" value="HUPs"/>
    <property type="match status" value="1"/>
</dbReference>
<gene>
    <name evidence="3" type="ORF">ADIMK_1001</name>
</gene>
<proteinExistence type="inferred from homology"/>
<dbReference type="InterPro" id="IPR014729">
    <property type="entry name" value="Rossmann-like_a/b/a_fold"/>
</dbReference>
<dbReference type="InterPro" id="IPR006015">
    <property type="entry name" value="Universal_stress_UspA"/>
</dbReference>
<comment type="similarity">
    <text evidence="1">Belongs to the universal stress protein A family.</text>
</comment>
<dbReference type="EMBL" id="JMQN01000015">
    <property type="protein sequence ID" value="KEA64548.1"/>
    <property type="molecule type" value="Genomic_DNA"/>
</dbReference>